<feature type="transmembrane region" description="Helical" evidence="1">
    <location>
        <begin position="16"/>
        <end position="35"/>
    </location>
</feature>
<organism evidence="2 3">
    <name type="scientific">Caldanaerobacter subterraneus subsp. tengcongensis (strain DSM 15242 / JCM 11007 / NBRC 100824 / MB4)</name>
    <name type="common">Thermoanaerobacter tengcongensis</name>
    <dbReference type="NCBI Taxonomy" id="273068"/>
    <lineage>
        <taxon>Bacteria</taxon>
        <taxon>Bacillati</taxon>
        <taxon>Bacillota</taxon>
        <taxon>Clostridia</taxon>
        <taxon>Thermoanaerobacterales</taxon>
        <taxon>Thermoanaerobacteraceae</taxon>
        <taxon>Caldanaerobacter</taxon>
    </lineage>
</organism>
<gene>
    <name evidence="2" type="ordered locus">TTE2434</name>
</gene>
<reference evidence="2 3" key="1">
    <citation type="journal article" date="2002" name="Genome Res.">
        <title>A complete sequence of the T. tengcongensis genome.</title>
        <authorList>
            <person name="Bao Q."/>
            <person name="Tian Y."/>
            <person name="Li W."/>
            <person name="Xu Z."/>
            <person name="Xuan Z."/>
            <person name="Hu S."/>
            <person name="Dong W."/>
            <person name="Yang J."/>
            <person name="Chen Y."/>
            <person name="Xue Y."/>
            <person name="Xu Y."/>
            <person name="Lai X."/>
            <person name="Huang L."/>
            <person name="Dong X."/>
            <person name="Ma Y."/>
            <person name="Ling L."/>
            <person name="Tan H."/>
            <person name="Chen R."/>
            <person name="Wang J."/>
            <person name="Yu J."/>
            <person name="Yang H."/>
        </authorList>
    </citation>
    <scope>NUCLEOTIDE SEQUENCE [LARGE SCALE GENOMIC DNA]</scope>
    <source>
        <strain evidence="3">DSM 15242 / JCM 11007 / NBRC 100824 / MB4</strain>
    </source>
</reference>
<dbReference type="AlphaFoldDB" id="Q8R7H4"/>
<proteinExistence type="predicted"/>
<keyword evidence="1" id="KW-0812">Transmembrane</keyword>
<accession>Q8R7H4</accession>
<dbReference type="EMBL" id="AE008691">
    <property type="protein sequence ID" value="AAM25570.1"/>
    <property type="molecule type" value="Genomic_DNA"/>
</dbReference>
<dbReference type="HOGENOM" id="CLU_2932556_0_0_9"/>
<keyword evidence="1" id="KW-0472">Membrane</keyword>
<dbReference type="KEGG" id="tte:TTE2434"/>
<evidence type="ECO:0000313" key="3">
    <source>
        <dbReference type="Proteomes" id="UP000000555"/>
    </source>
</evidence>
<keyword evidence="1" id="KW-1133">Transmembrane helix</keyword>
<dbReference type="Proteomes" id="UP000000555">
    <property type="component" value="Chromosome"/>
</dbReference>
<evidence type="ECO:0000256" key="1">
    <source>
        <dbReference type="SAM" id="Phobius"/>
    </source>
</evidence>
<keyword evidence="3" id="KW-1185">Reference proteome</keyword>
<evidence type="ECO:0000313" key="2">
    <source>
        <dbReference type="EMBL" id="AAM25570.1"/>
    </source>
</evidence>
<protein>
    <submittedName>
        <fullName evidence="2">Uncharacterized protein</fullName>
    </submittedName>
</protein>
<sequence length="60" mass="6720">MEKNKKQQTSYTAQRIYLLSGLIECGVCVVCPWLVPSVKVNIHTTAATIKAKRRLVTTKT</sequence>
<name>Q8R7H4_CALS4</name>